<dbReference type="EMBL" id="CP024767">
    <property type="protein sequence ID" value="QAY87918.1"/>
    <property type="molecule type" value="Genomic_DNA"/>
</dbReference>
<gene>
    <name evidence="1" type="ORF">CUN61_29955</name>
</gene>
<dbReference type="Proteomes" id="UP000291121">
    <property type="component" value="Chromosome"/>
</dbReference>
<accession>A0A4P6GAK4</accession>
<dbReference type="AlphaFoldDB" id="A0A4P6GAK4"/>
<keyword evidence="2" id="KW-1185">Reference proteome</keyword>
<reference evidence="1 2" key="1">
    <citation type="submission" date="2017-11" db="EMBL/GenBank/DDBJ databases">
        <title>Genome sequence of Pseudomonas arsenicoxydans ACM1.</title>
        <authorList>
            <person name="Nascimento F.X."/>
        </authorList>
    </citation>
    <scope>NUCLEOTIDE SEQUENCE [LARGE SCALE GENOMIC DNA]</scope>
    <source>
        <strain evidence="1 2">ACM1</strain>
    </source>
</reference>
<organism evidence="1 2">
    <name type="scientific">Pseudomonas arsenicoxydans</name>
    <dbReference type="NCBI Taxonomy" id="702115"/>
    <lineage>
        <taxon>Bacteria</taxon>
        <taxon>Pseudomonadati</taxon>
        <taxon>Pseudomonadota</taxon>
        <taxon>Gammaproteobacteria</taxon>
        <taxon>Pseudomonadales</taxon>
        <taxon>Pseudomonadaceae</taxon>
        <taxon>Pseudomonas</taxon>
    </lineage>
</organism>
<protein>
    <submittedName>
        <fullName evidence="1">Uncharacterized protein</fullName>
    </submittedName>
</protein>
<evidence type="ECO:0000313" key="2">
    <source>
        <dbReference type="Proteomes" id="UP000291121"/>
    </source>
</evidence>
<name>A0A4P6GAK4_9PSED</name>
<sequence>MLVCLLVGRGHIHYLGNGGYWFRSYSGSLGRAPSNQALAPLTYGLPTGQIKIKIKSGRRANARPDEW</sequence>
<proteinExistence type="predicted"/>
<evidence type="ECO:0000313" key="1">
    <source>
        <dbReference type="EMBL" id="QAY87918.1"/>
    </source>
</evidence>